<evidence type="ECO:0000256" key="5">
    <source>
        <dbReference type="SAM" id="Phobius"/>
    </source>
</evidence>
<dbReference type="InterPro" id="IPR051784">
    <property type="entry name" value="Nod_factor_ABC_transporter"/>
</dbReference>
<feature type="transmembrane region" description="Helical" evidence="5">
    <location>
        <begin position="219"/>
        <end position="241"/>
    </location>
</feature>
<organism evidence="7">
    <name type="scientific">Candidatus Methanogaster sp. ANME-2c ERB4</name>
    <dbReference type="NCBI Taxonomy" id="2759911"/>
    <lineage>
        <taxon>Archaea</taxon>
        <taxon>Methanobacteriati</taxon>
        <taxon>Methanobacteriota</taxon>
        <taxon>Stenosarchaea group</taxon>
        <taxon>Methanomicrobia</taxon>
        <taxon>Methanosarcinales</taxon>
        <taxon>ANME-2 cluster</taxon>
        <taxon>Candidatus Methanogasteraceae</taxon>
        <taxon>Candidatus Methanogaster</taxon>
    </lineage>
</organism>
<gene>
    <name evidence="7" type="ORF">HLBKPKBF_00030</name>
</gene>
<keyword evidence="2 5" id="KW-0812">Transmembrane</keyword>
<dbReference type="InterPro" id="IPR047817">
    <property type="entry name" value="ABC2_TM_bact-type"/>
</dbReference>
<dbReference type="EMBL" id="MT631448">
    <property type="protein sequence ID" value="QNO50712.1"/>
    <property type="molecule type" value="Genomic_DNA"/>
</dbReference>
<dbReference type="PANTHER" id="PTHR43229:SF2">
    <property type="entry name" value="NODULATION PROTEIN J"/>
    <property type="match status" value="1"/>
</dbReference>
<dbReference type="GO" id="GO:0140359">
    <property type="term" value="F:ABC-type transporter activity"/>
    <property type="evidence" value="ECO:0007669"/>
    <property type="project" value="InterPro"/>
</dbReference>
<accession>A0A7G9YRS8</accession>
<keyword evidence="4 5" id="KW-0472">Membrane</keyword>
<feature type="domain" description="ABC transmembrane type-2" evidence="6">
    <location>
        <begin position="20"/>
        <end position="247"/>
    </location>
</feature>
<dbReference type="AlphaFoldDB" id="A0A7G9YRS8"/>
<comment type="subcellular location">
    <subcellularLocation>
        <location evidence="1">Membrane</location>
        <topology evidence="1">Multi-pass membrane protein</topology>
    </subcellularLocation>
</comment>
<reference evidence="7" key="1">
    <citation type="submission" date="2020-06" db="EMBL/GenBank/DDBJ databases">
        <title>Unique genomic features of the anaerobic methanotrophic archaea.</title>
        <authorList>
            <person name="Chadwick G.L."/>
            <person name="Skennerton C.T."/>
            <person name="Laso-Perez R."/>
            <person name="Leu A.O."/>
            <person name="Speth D.R."/>
            <person name="Yu H."/>
            <person name="Morgan-Lang C."/>
            <person name="Hatzenpichler R."/>
            <person name="Goudeau D."/>
            <person name="Malmstrom R."/>
            <person name="Brazelton W.J."/>
            <person name="Woyke T."/>
            <person name="Hallam S.J."/>
            <person name="Tyson G.W."/>
            <person name="Wegener G."/>
            <person name="Boetius A."/>
            <person name="Orphan V."/>
        </authorList>
    </citation>
    <scope>NUCLEOTIDE SEQUENCE</scope>
</reference>
<name>A0A7G9YRS8_9EURY</name>
<evidence type="ECO:0000256" key="1">
    <source>
        <dbReference type="ARBA" id="ARBA00004141"/>
    </source>
</evidence>
<dbReference type="InterPro" id="IPR000412">
    <property type="entry name" value="ABC_2_transport"/>
</dbReference>
<evidence type="ECO:0000259" key="6">
    <source>
        <dbReference type="PROSITE" id="PS51012"/>
    </source>
</evidence>
<dbReference type="GO" id="GO:0043190">
    <property type="term" value="C:ATP-binding cassette (ABC) transporter complex"/>
    <property type="evidence" value="ECO:0007669"/>
    <property type="project" value="InterPro"/>
</dbReference>
<feature type="transmembrane region" description="Helical" evidence="5">
    <location>
        <begin position="55"/>
        <end position="77"/>
    </location>
</feature>
<proteinExistence type="predicted"/>
<dbReference type="InterPro" id="IPR013525">
    <property type="entry name" value="ABC2_TM"/>
</dbReference>
<feature type="transmembrane region" description="Helical" evidence="5">
    <location>
        <begin position="133"/>
        <end position="153"/>
    </location>
</feature>
<dbReference type="PRINTS" id="PR00164">
    <property type="entry name" value="ABC2TRNSPORT"/>
</dbReference>
<sequence length="252" mass="27136">MMAHDTMDQVRRACAIAKKDIRIYYLLGPVIIFGILSPTFLFLAFMMGRDLPVDFLIAGLMGMTIFFASTSVAPVIAPIETQSRNLERIAAAPVTITTVLLGDVLASVLFGIAISFVPILLGMAFGVVVVHPLTLAAGIVLATFCFSAMGLIFSAAPTSVTSSVMMISMMVKFPLIFVSGIFIPISDLPAWGRALAMFSPLTYITDLCRYSFQGADAGYYSVSVDLGALVVFLVIFMTAAIKLHEKSLPERL</sequence>
<dbReference type="PANTHER" id="PTHR43229">
    <property type="entry name" value="NODULATION PROTEIN J"/>
    <property type="match status" value="1"/>
</dbReference>
<dbReference type="PIRSF" id="PIRSF006648">
    <property type="entry name" value="DrrB"/>
    <property type="match status" value="1"/>
</dbReference>
<evidence type="ECO:0000256" key="4">
    <source>
        <dbReference type="ARBA" id="ARBA00023136"/>
    </source>
</evidence>
<feature type="transmembrane region" description="Helical" evidence="5">
    <location>
        <begin position="165"/>
        <end position="185"/>
    </location>
</feature>
<dbReference type="PROSITE" id="PS51012">
    <property type="entry name" value="ABC_TM2"/>
    <property type="match status" value="1"/>
</dbReference>
<feature type="transmembrane region" description="Helical" evidence="5">
    <location>
        <begin position="21"/>
        <end position="43"/>
    </location>
</feature>
<protein>
    <recommendedName>
        <fullName evidence="6">ABC transmembrane type-2 domain-containing protein</fullName>
    </recommendedName>
</protein>
<evidence type="ECO:0000313" key="7">
    <source>
        <dbReference type="EMBL" id="QNO50712.1"/>
    </source>
</evidence>
<dbReference type="Pfam" id="PF01061">
    <property type="entry name" value="ABC2_membrane"/>
    <property type="match status" value="1"/>
</dbReference>
<evidence type="ECO:0000256" key="2">
    <source>
        <dbReference type="ARBA" id="ARBA00022692"/>
    </source>
</evidence>
<keyword evidence="3 5" id="KW-1133">Transmembrane helix</keyword>
<feature type="transmembrane region" description="Helical" evidence="5">
    <location>
        <begin position="89"/>
        <end position="121"/>
    </location>
</feature>
<evidence type="ECO:0000256" key="3">
    <source>
        <dbReference type="ARBA" id="ARBA00022989"/>
    </source>
</evidence>